<dbReference type="InterPro" id="IPR006680">
    <property type="entry name" value="Amidohydro-rel"/>
</dbReference>
<evidence type="ECO:0000259" key="6">
    <source>
        <dbReference type="Pfam" id="PF01979"/>
    </source>
</evidence>
<reference evidence="9 10" key="1">
    <citation type="submission" date="2018-08" db="EMBL/GenBank/DDBJ databases">
        <title>A genome reference for cultivated species of the human gut microbiota.</title>
        <authorList>
            <person name="Zou Y."/>
            <person name="Xue W."/>
            <person name="Luo G."/>
        </authorList>
    </citation>
    <scope>NUCLEOTIDE SEQUENCE [LARGE SCALE GENOMIC DNA]</scope>
    <source>
        <strain evidence="9 10">OF01-2LB</strain>
    </source>
</reference>
<dbReference type="InterPro" id="IPR011778">
    <property type="entry name" value="Hydantoinase/dihydroPyrase"/>
</dbReference>
<name>A0A3E2VIF8_CLOIN</name>
<dbReference type="SUPFAM" id="SSF51556">
    <property type="entry name" value="Metallo-dependent hydrolases"/>
    <property type="match status" value="1"/>
</dbReference>
<accession>A0A3E2VIF8</accession>
<evidence type="ECO:0000313" key="9">
    <source>
        <dbReference type="EMBL" id="RGC10371.1"/>
    </source>
</evidence>
<evidence type="ECO:0000313" key="10">
    <source>
        <dbReference type="Proteomes" id="UP000260025"/>
    </source>
</evidence>
<dbReference type="Pfam" id="PF01979">
    <property type="entry name" value="Amidohydro_1"/>
    <property type="match status" value="1"/>
</dbReference>
<protein>
    <submittedName>
        <fullName evidence="9">Dihydropyrimidinase</fullName>
        <ecNumber evidence="9">3.5.2.2</ecNumber>
    </submittedName>
</protein>
<reference evidence="8 11" key="2">
    <citation type="submission" date="2020-02" db="EMBL/GenBank/DDBJ databases">
        <authorList>
            <person name="Kociolek L.K."/>
            <person name="Ozer E.A."/>
        </authorList>
    </citation>
    <scope>NUCLEOTIDE SEQUENCE [LARGE SCALE GENOMIC DNA]</scope>
    <source>
        <strain evidence="8 11">ATCC 14501</strain>
    </source>
</reference>
<reference evidence="7" key="3">
    <citation type="journal article" date="2022" name="Clin. Infect. Dis.">
        <title>Association between Clostridium innocuum and antibiotic-associated diarrhea in adults and children: A cross-sectional study and comparative genomics analysis.</title>
        <authorList>
            <person name="Cherny K.E."/>
            <person name="Muscat E.B."/>
            <person name="Balaji A."/>
            <person name="Mukherjee J."/>
            <person name="Ozer E.A."/>
            <person name="Angarone M.P."/>
            <person name="Hauser A.R."/>
            <person name="Sichel J.S."/>
            <person name="Amponsah E."/>
            <person name="Kociolek L.K."/>
        </authorList>
    </citation>
    <scope>NUCLEOTIDE SEQUENCE</scope>
    <source>
        <strain evidence="7">NU1-AC-029v</strain>
    </source>
</reference>
<dbReference type="AlphaFoldDB" id="A0A3E2VIF8"/>
<dbReference type="EMBL" id="CP048838">
    <property type="protein sequence ID" value="QJA02280.1"/>
    <property type="molecule type" value="Genomic_DNA"/>
</dbReference>
<keyword evidence="3" id="KW-0479">Metal-binding</keyword>
<comment type="PTM">
    <text evidence="5">Carbamylation allows a single lysine to coordinate two divalent metal cations.</text>
</comment>
<dbReference type="FunFam" id="3.20.20.140:FF:000174">
    <property type="entry name" value="Dihydropyrimidinase-related protein 2"/>
    <property type="match status" value="1"/>
</dbReference>
<feature type="domain" description="Amidohydrolase-related" evidence="6">
    <location>
        <begin position="49"/>
        <end position="428"/>
    </location>
</feature>
<dbReference type="Proteomes" id="UP001203972">
    <property type="component" value="Unassembled WGS sequence"/>
</dbReference>
<evidence type="ECO:0000256" key="5">
    <source>
        <dbReference type="PIRSR" id="PIRSR611778-50"/>
    </source>
</evidence>
<evidence type="ECO:0000256" key="2">
    <source>
        <dbReference type="ARBA" id="ARBA00008829"/>
    </source>
</evidence>
<dbReference type="PANTHER" id="PTHR11647:SF1">
    <property type="entry name" value="COLLAPSIN RESPONSE MEDIATOR PROTEIN"/>
    <property type="match status" value="1"/>
</dbReference>
<gene>
    <name evidence="9" type="primary">hydA</name>
    <name evidence="9" type="ORF">DXA38_19860</name>
    <name evidence="8" type="ORF">G4D54_07500</name>
    <name evidence="7" type="ORF">MKC95_20045</name>
</gene>
<feature type="modified residue" description="N6-carboxylysine" evidence="5">
    <location>
        <position position="143"/>
    </location>
</feature>
<dbReference type="InterPro" id="IPR011059">
    <property type="entry name" value="Metal-dep_hydrolase_composite"/>
</dbReference>
<dbReference type="EMBL" id="JAKTMA010000049">
    <property type="protein sequence ID" value="MCR0235062.1"/>
    <property type="molecule type" value="Genomic_DNA"/>
</dbReference>
<dbReference type="GO" id="GO:0004157">
    <property type="term" value="F:dihydropyrimidinase activity"/>
    <property type="evidence" value="ECO:0007669"/>
    <property type="project" value="UniProtKB-EC"/>
</dbReference>
<dbReference type="GeneID" id="61925371"/>
<dbReference type="RefSeq" id="WP_008819047.1">
    <property type="nucleotide sequence ID" value="NZ_AP025565.1"/>
</dbReference>
<dbReference type="NCBIfam" id="TIGR02033">
    <property type="entry name" value="D-hydantoinase"/>
    <property type="match status" value="1"/>
</dbReference>
<dbReference type="PANTHER" id="PTHR11647">
    <property type="entry name" value="HYDRANTOINASE/DIHYDROPYRIMIDINASE FAMILY MEMBER"/>
    <property type="match status" value="1"/>
</dbReference>
<dbReference type="EMBL" id="QVEV01000045">
    <property type="protein sequence ID" value="RGC10371.1"/>
    <property type="molecule type" value="Genomic_DNA"/>
</dbReference>
<dbReference type="InterPro" id="IPR032466">
    <property type="entry name" value="Metal_Hydrolase"/>
</dbReference>
<dbReference type="Gene3D" id="2.30.40.10">
    <property type="entry name" value="Urease, subunit C, domain 1"/>
    <property type="match status" value="1"/>
</dbReference>
<keyword evidence="4 9" id="KW-0378">Hydrolase</keyword>
<dbReference type="OrthoDB" id="9765462at2"/>
<dbReference type="EC" id="3.5.2.2" evidence="9"/>
<comment type="cofactor">
    <cofactor evidence="1">
        <name>Zn(2+)</name>
        <dbReference type="ChEBI" id="CHEBI:29105"/>
    </cofactor>
</comment>
<organism evidence="9 10">
    <name type="scientific">Clostridium innocuum</name>
    <dbReference type="NCBI Taxonomy" id="1522"/>
    <lineage>
        <taxon>Bacteria</taxon>
        <taxon>Bacillati</taxon>
        <taxon>Bacillota</taxon>
        <taxon>Clostridia</taxon>
        <taxon>Eubacteriales</taxon>
        <taxon>Clostridiaceae</taxon>
        <taxon>Clostridium</taxon>
    </lineage>
</organism>
<dbReference type="InterPro" id="IPR050378">
    <property type="entry name" value="Metallo-dep_Hydrolases_sf"/>
</dbReference>
<dbReference type="Proteomes" id="UP000260025">
    <property type="component" value="Unassembled WGS sequence"/>
</dbReference>
<dbReference type="GO" id="GO:0005829">
    <property type="term" value="C:cytosol"/>
    <property type="evidence" value="ECO:0007669"/>
    <property type="project" value="TreeGrafter"/>
</dbReference>
<dbReference type="SUPFAM" id="SSF51338">
    <property type="entry name" value="Composite domain of metallo-dependent hydrolases"/>
    <property type="match status" value="1"/>
</dbReference>
<dbReference type="Proteomes" id="UP000503330">
    <property type="component" value="Chromosome"/>
</dbReference>
<sequence>MKTCIHQGIILLENGEFTGDIVFEDEKILALGENLVDMADYVVDVSGCYVFAGGIDEHTHFGSFNSCSFETSEAAALGGTTTVVDFVDQEKGQSLKEALMSQQEKAARYPYIDVAFHSMLMDIREEVIEEIQELPGYGVSALKVFTAYKGTPYYADDASILRVMQKIRNSGLLLMVHAENADMIACRTEDLLKEGCIAPKYHADARDVQSEAEMVERMIAYAKWCDIPIFFVHISTKEALLKIMNAKREGQPVFCETCTHYLILNEDDLAKEGLLGARYICSPPLRKEQDQDALWHGIHEHMIEAVSSDHCAVSGGYKKKIEAYHDFSKVPNGAPGVQHRLQMLWSEGVCKQRISKQEFVQMFSSGPADVCGITKKGRLQPGYDADIVIYDPEGHQTLQDSDAHEGIDYATFAGHEVFGKIRAVYLRGIQIVNHNEYIGKGTGRIIKLQSSLCYGYREKDNGQ</sequence>
<evidence type="ECO:0000256" key="3">
    <source>
        <dbReference type="ARBA" id="ARBA00022723"/>
    </source>
</evidence>
<dbReference type="GO" id="GO:0046872">
    <property type="term" value="F:metal ion binding"/>
    <property type="evidence" value="ECO:0007669"/>
    <property type="project" value="UniProtKB-KW"/>
</dbReference>
<evidence type="ECO:0000313" key="7">
    <source>
        <dbReference type="EMBL" id="MCR0235062.1"/>
    </source>
</evidence>
<evidence type="ECO:0000256" key="4">
    <source>
        <dbReference type="ARBA" id="ARBA00022801"/>
    </source>
</evidence>
<proteinExistence type="inferred from homology"/>
<dbReference type="Gene3D" id="3.20.20.140">
    <property type="entry name" value="Metal-dependent hydrolases"/>
    <property type="match status" value="1"/>
</dbReference>
<evidence type="ECO:0000313" key="8">
    <source>
        <dbReference type="EMBL" id="QJA02280.1"/>
    </source>
</evidence>
<comment type="similarity">
    <text evidence="2">Belongs to the metallo-dependent hydrolases superfamily. Hydantoinase/dihydropyrimidinase family.</text>
</comment>
<evidence type="ECO:0000256" key="1">
    <source>
        <dbReference type="ARBA" id="ARBA00001947"/>
    </source>
</evidence>
<evidence type="ECO:0000313" key="11">
    <source>
        <dbReference type="Proteomes" id="UP000503330"/>
    </source>
</evidence>